<dbReference type="Proteomes" id="UP000014500">
    <property type="component" value="Unassembled WGS sequence"/>
</dbReference>
<name>T1IH81_STRMM</name>
<reference evidence="1" key="2">
    <citation type="submission" date="2015-02" db="UniProtKB">
        <authorList>
            <consortium name="EnsemblMetazoa"/>
        </authorList>
    </citation>
    <scope>IDENTIFICATION</scope>
</reference>
<proteinExistence type="predicted"/>
<dbReference type="HOGENOM" id="CLU_1410451_0_0_1"/>
<dbReference type="EMBL" id="AFFK01013259">
    <property type="status" value="NOT_ANNOTATED_CDS"/>
    <property type="molecule type" value="Genomic_DNA"/>
</dbReference>
<keyword evidence="2" id="KW-1185">Reference proteome</keyword>
<reference evidence="2" key="1">
    <citation type="submission" date="2011-05" db="EMBL/GenBank/DDBJ databases">
        <authorList>
            <person name="Richards S.R."/>
            <person name="Qu J."/>
            <person name="Jiang H."/>
            <person name="Jhangiani S.N."/>
            <person name="Agravi P."/>
            <person name="Goodspeed R."/>
            <person name="Gross S."/>
            <person name="Mandapat C."/>
            <person name="Jackson L."/>
            <person name="Mathew T."/>
            <person name="Pu L."/>
            <person name="Thornton R."/>
            <person name="Saada N."/>
            <person name="Wilczek-Boney K.B."/>
            <person name="Lee S."/>
            <person name="Kovar C."/>
            <person name="Wu Y."/>
            <person name="Scherer S.E."/>
            <person name="Worley K.C."/>
            <person name="Muzny D.M."/>
            <person name="Gibbs R."/>
        </authorList>
    </citation>
    <scope>NUCLEOTIDE SEQUENCE</scope>
    <source>
        <strain evidence="2">Brora</strain>
    </source>
</reference>
<evidence type="ECO:0000313" key="1">
    <source>
        <dbReference type="EnsemblMetazoa" id="SMAR000188-PA"/>
    </source>
</evidence>
<organism evidence="1 2">
    <name type="scientific">Strigamia maritima</name>
    <name type="common">European centipede</name>
    <name type="synonym">Geophilus maritimus</name>
    <dbReference type="NCBI Taxonomy" id="126957"/>
    <lineage>
        <taxon>Eukaryota</taxon>
        <taxon>Metazoa</taxon>
        <taxon>Ecdysozoa</taxon>
        <taxon>Arthropoda</taxon>
        <taxon>Myriapoda</taxon>
        <taxon>Chilopoda</taxon>
        <taxon>Pleurostigmophora</taxon>
        <taxon>Geophilomorpha</taxon>
        <taxon>Linotaeniidae</taxon>
        <taxon>Strigamia</taxon>
    </lineage>
</organism>
<evidence type="ECO:0000313" key="2">
    <source>
        <dbReference type="Proteomes" id="UP000014500"/>
    </source>
</evidence>
<dbReference type="PROSITE" id="PS00213">
    <property type="entry name" value="LIPOCALIN"/>
    <property type="match status" value="1"/>
</dbReference>
<accession>T1IH81</accession>
<sequence>MAHYGLYGCCTCRFESLKSVLKPRQLDLANMISLGLFCLILITNAQAEIPEAPFANFTPLIKETAGHCNLIEGIKVGKNKAQYEGRWYGIYMGMTKEKMAGITCLVWDTFFDEFDQFHNFLHLKENGTVKVLNDIGIPLDEKKGIYEYYYNAENSKSFLINTFFYIDDEVYFWWEEECIQNKNIKHHKRISQV</sequence>
<dbReference type="AlphaFoldDB" id="T1IH81"/>
<dbReference type="EnsemblMetazoa" id="SMAR000188-RA">
    <property type="protein sequence ID" value="SMAR000188-PA"/>
    <property type="gene ID" value="SMAR000188"/>
</dbReference>
<dbReference type="InterPro" id="IPR022272">
    <property type="entry name" value="Lipocalin_CS"/>
</dbReference>
<protein>
    <submittedName>
        <fullName evidence="1">Uncharacterized protein</fullName>
    </submittedName>
</protein>